<evidence type="ECO:0000256" key="3">
    <source>
        <dbReference type="ARBA" id="ARBA00023163"/>
    </source>
</evidence>
<comment type="similarity">
    <text evidence="1">Belongs to the LysR transcriptional regulatory family.</text>
</comment>
<comment type="caution">
    <text evidence="5">The sequence shown here is derived from an EMBL/GenBank/DDBJ whole genome shotgun (WGS) entry which is preliminary data.</text>
</comment>
<dbReference type="PROSITE" id="PS50931">
    <property type="entry name" value="HTH_LYSR"/>
    <property type="match status" value="1"/>
</dbReference>
<accession>A0ABR9H910</accession>
<reference evidence="5 6" key="1">
    <citation type="submission" date="2020-10" db="EMBL/GenBank/DDBJ databases">
        <title>Genomic Encyclopedia of Type Strains, Phase IV (KMG-IV): sequencing the most valuable type-strain genomes for metagenomic binning, comparative biology and taxonomic classification.</title>
        <authorList>
            <person name="Goeker M."/>
        </authorList>
    </citation>
    <scope>NUCLEOTIDE SEQUENCE [LARGE SCALE GENOMIC DNA]</scope>
    <source>
        <strain evidence="5 6">DSM 4194</strain>
    </source>
</reference>
<gene>
    <name evidence="5" type="ORF">H4684_003911</name>
</gene>
<dbReference type="EMBL" id="JADBGG010000050">
    <property type="protein sequence ID" value="MBE1427221.1"/>
    <property type="molecule type" value="Genomic_DNA"/>
</dbReference>
<proteinExistence type="inferred from homology"/>
<dbReference type="Proteomes" id="UP000639010">
    <property type="component" value="Unassembled WGS sequence"/>
</dbReference>
<evidence type="ECO:0000313" key="5">
    <source>
        <dbReference type="EMBL" id="MBE1427221.1"/>
    </source>
</evidence>
<sequence>MLNPVWLKSLVAIVQTGSFQSAARALGLAQPTVSQHLQKLEEQVGVTLVQRSRSGCQPTTRALAFMPHATALLEDC</sequence>
<keyword evidence="5" id="KW-0238">DNA-binding</keyword>
<evidence type="ECO:0000256" key="1">
    <source>
        <dbReference type="ARBA" id="ARBA00009437"/>
    </source>
</evidence>
<evidence type="ECO:0000259" key="4">
    <source>
        <dbReference type="PROSITE" id="PS50931"/>
    </source>
</evidence>
<protein>
    <submittedName>
        <fullName evidence="5">DNA-binding transcriptional LysR family regulator</fullName>
    </submittedName>
</protein>
<feature type="domain" description="HTH lysR-type" evidence="4">
    <location>
        <begin position="2"/>
        <end position="59"/>
    </location>
</feature>
<organism evidence="5 6">
    <name type="scientific">Desulfomicrobium macestii</name>
    <dbReference type="NCBI Taxonomy" id="90731"/>
    <lineage>
        <taxon>Bacteria</taxon>
        <taxon>Pseudomonadati</taxon>
        <taxon>Thermodesulfobacteriota</taxon>
        <taxon>Desulfovibrionia</taxon>
        <taxon>Desulfovibrionales</taxon>
        <taxon>Desulfomicrobiaceae</taxon>
        <taxon>Desulfomicrobium</taxon>
    </lineage>
</organism>
<dbReference type="Pfam" id="PF00126">
    <property type="entry name" value="HTH_1"/>
    <property type="match status" value="1"/>
</dbReference>
<dbReference type="InterPro" id="IPR036390">
    <property type="entry name" value="WH_DNA-bd_sf"/>
</dbReference>
<dbReference type="Gene3D" id="1.10.10.10">
    <property type="entry name" value="Winged helix-like DNA-binding domain superfamily/Winged helix DNA-binding domain"/>
    <property type="match status" value="1"/>
</dbReference>
<keyword evidence="6" id="KW-1185">Reference proteome</keyword>
<keyword evidence="2" id="KW-0805">Transcription regulation</keyword>
<name>A0ABR9H910_9BACT</name>
<keyword evidence="3" id="KW-0804">Transcription</keyword>
<dbReference type="InterPro" id="IPR000847">
    <property type="entry name" value="LysR_HTH_N"/>
</dbReference>
<dbReference type="GO" id="GO:0003677">
    <property type="term" value="F:DNA binding"/>
    <property type="evidence" value="ECO:0007669"/>
    <property type="project" value="UniProtKB-KW"/>
</dbReference>
<evidence type="ECO:0000256" key="2">
    <source>
        <dbReference type="ARBA" id="ARBA00023015"/>
    </source>
</evidence>
<dbReference type="PANTHER" id="PTHR30126:SF39">
    <property type="entry name" value="HTH-TYPE TRANSCRIPTIONAL REGULATOR CYSL"/>
    <property type="match status" value="1"/>
</dbReference>
<dbReference type="PANTHER" id="PTHR30126">
    <property type="entry name" value="HTH-TYPE TRANSCRIPTIONAL REGULATOR"/>
    <property type="match status" value="1"/>
</dbReference>
<dbReference type="SUPFAM" id="SSF46785">
    <property type="entry name" value="Winged helix' DNA-binding domain"/>
    <property type="match status" value="1"/>
</dbReference>
<dbReference type="PRINTS" id="PR00039">
    <property type="entry name" value="HTHLYSR"/>
</dbReference>
<evidence type="ECO:0000313" key="6">
    <source>
        <dbReference type="Proteomes" id="UP000639010"/>
    </source>
</evidence>
<dbReference type="InterPro" id="IPR036388">
    <property type="entry name" value="WH-like_DNA-bd_sf"/>
</dbReference>